<gene>
    <name evidence="2" type="ORF">GTPT_3197</name>
</gene>
<evidence type="ECO:0000313" key="3">
    <source>
        <dbReference type="Proteomes" id="UP000028602"/>
    </source>
</evidence>
<reference evidence="2 3" key="1">
    <citation type="submission" date="2014-05" db="EMBL/GenBank/DDBJ databases">
        <title>ATOL: Assembling a taxonomically balanced genome-scale reconstruction of the evolutionary history of the Enterobacteriaceae.</title>
        <authorList>
            <person name="Plunkett G.III."/>
            <person name="Neeno-Eckwall E.C."/>
            <person name="Glasner J.D."/>
            <person name="Perna N.T."/>
        </authorList>
    </citation>
    <scope>NUCLEOTIDE SEQUENCE [LARGE SCALE GENOMIC DNA]</scope>
    <source>
        <strain evidence="2 3">ATCC 33301</strain>
    </source>
</reference>
<comment type="caution">
    <text evidence="2">The sequence shown here is derived from an EMBL/GenBank/DDBJ whole genome shotgun (WGS) entry which is preliminary data.</text>
</comment>
<keyword evidence="3" id="KW-1185">Reference proteome</keyword>
<sequence length="144" mass="15736">MKRFVGLLILFPGGGAQASNPCVVSGSSVEIGMTSQLTEDTGLSQKFLGAAQMEQLSSVPVGHFLAMQYAVADHNSDIQRPGVTTLSIDRYYDIYFSQQAVNLTVKYTYTSVAGKKNIYIGTSIVNSEECSIRFNGYITVQREF</sequence>
<accession>A0A085JA64</accession>
<protein>
    <submittedName>
        <fullName evidence="2">Putative shiga-like toxin A subunit</fullName>
    </submittedName>
</protein>
<dbReference type="eggNOG" id="ENOG503319N">
    <property type="taxonomic scope" value="Bacteria"/>
</dbReference>
<evidence type="ECO:0000256" key="1">
    <source>
        <dbReference type="SAM" id="SignalP"/>
    </source>
</evidence>
<dbReference type="AlphaFoldDB" id="A0A085JA64"/>
<dbReference type="Proteomes" id="UP000028602">
    <property type="component" value="Unassembled WGS sequence"/>
</dbReference>
<evidence type="ECO:0000313" key="2">
    <source>
        <dbReference type="EMBL" id="KFD17360.1"/>
    </source>
</evidence>
<name>A0A085JA64_9GAMM</name>
<keyword evidence="1" id="KW-0732">Signal</keyword>
<dbReference type="EMBL" id="JMPR01000048">
    <property type="protein sequence ID" value="KFD17360.1"/>
    <property type="molecule type" value="Genomic_DNA"/>
</dbReference>
<feature type="signal peptide" evidence="1">
    <location>
        <begin position="1"/>
        <end position="18"/>
    </location>
</feature>
<feature type="chain" id="PRO_5001793513" evidence="1">
    <location>
        <begin position="19"/>
        <end position="144"/>
    </location>
</feature>
<organism evidence="2 3">
    <name type="scientific">Tatumella ptyseos ATCC 33301</name>
    <dbReference type="NCBI Taxonomy" id="1005995"/>
    <lineage>
        <taxon>Bacteria</taxon>
        <taxon>Pseudomonadati</taxon>
        <taxon>Pseudomonadota</taxon>
        <taxon>Gammaproteobacteria</taxon>
        <taxon>Enterobacterales</taxon>
        <taxon>Erwiniaceae</taxon>
        <taxon>Tatumella</taxon>
    </lineage>
</organism>
<proteinExistence type="predicted"/>